<proteinExistence type="predicted"/>
<keyword evidence="2" id="KW-1185">Reference proteome</keyword>
<gene>
    <name evidence="1" type="ORF">DERP_005001</name>
</gene>
<dbReference type="Proteomes" id="UP000887458">
    <property type="component" value="Unassembled WGS sequence"/>
</dbReference>
<protein>
    <submittedName>
        <fullName evidence="1">Uncharacterized protein</fullName>
    </submittedName>
</protein>
<sequence length="69" mass="7983">MAITSSSFRLQQNDSLSIALNYQFYPHIYIRPINSFDSGPKSGVSRTNSYMLISSGLWPKKKIREHQIY</sequence>
<accession>A0ABQ8JT47</accession>
<reference evidence="1 2" key="2">
    <citation type="journal article" date="2022" name="Mol. Biol. Evol.">
        <title>Comparative Genomics Reveals Insights into the Divergent Evolution of Astigmatic Mites and Household Pest Adaptations.</title>
        <authorList>
            <person name="Xiong Q."/>
            <person name="Wan A.T."/>
            <person name="Liu X."/>
            <person name="Fung C.S."/>
            <person name="Xiao X."/>
            <person name="Malainual N."/>
            <person name="Hou J."/>
            <person name="Wang L."/>
            <person name="Wang M."/>
            <person name="Yang K.Y."/>
            <person name="Cui Y."/>
            <person name="Leung E.L."/>
            <person name="Nong W."/>
            <person name="Shin S.K."/>
            <person name="Au S.W."/>
            <person name="Jeong K.Y."/>
            <person name="Chew F.T."/>
            <person name="Hui J.H."/>
            <person name="Leung T.F."/>
            <person name="Tungtrongchitr A."/>
            <person name="Zhong N."/>
            <person name="Liu Z."/>
            <person name="Tsui S.K."/>
        </authorList>
    </citation>
    <scope>NUCLEOTIDE SEQUENCE [LARGE SCALE GENOMIC DNA]</scope>
    <source>
        <strain evidence="1">Derp</strain>
    </source>
</reference>
<dbReference type="EMBL" id="NJHN03000017">
    <property type="protein sequence ID" value="KAH9425783.1"/>
    <property type="molecule type" value="Genomic_DNA"/>
</dbReference>
<reference evidence="1 2" key="1">
    <citation type="journal article" date="2018" name="J. Allergy Clin. Immunol.">
        <title>High-quality assembly of Dermatophagoides pteronyssinus genome and transcriptome reveals a wide range of novel allergens.</title>
        <authorList>
            <person name="Liu X.Y."/>
            <person name="Yang K.Y."/>
            <person name="Wang M.Q."/>
            <person name="Kwok J.S."/>
            <person name="Zeng X."/>
            <person name="Yang Z."/>
            <person name="Xiao X.J."/>
            <person name="Lau C.P."/>
            <person name="Li Y."/>
            <person name="Huang Z.M."/>
            <person name="Ba J.G."/>
            <person name="Yim A.K."/>
            <person name="Ouyang C.Y."/>
            <person name="Ngai S.M."/>
            <person name="Chan T.F."/>
            <person name="Leung E.L."/>
            <person name="Liu L."/>
            <person name="Liu Z.G."/>
            <person name="Tsui S.K."/>
        </authorList>
    </citation>
    <scope>NUCLEOTIDE SEQUENCE [LARGE SCALE GENOMIC DNA]</scope>
    <source>
        <strain evidence="1">Derp</strain>
    </source>
</reference>
<comment type="caution">
    <text evidence="1">The sequence shown here is derived from an EMBL/GenBank/DDBJ whole genome shotgun (WGS) entry which is preliminary data.</text>
</comment>
<evidence type="ECO:0000313" key="1">
    <source>
        <dbReference type="EMBL" id="KAH9425783.1"/>
    </source>
</evidence>
<organism evidence="1 2">
    <name type="scientific">Dermatophagoides pteronyssinus</name>
    <name type="common">European house dust mite</name>
    <dbReference type="NCBI Taxonomy" id="6956"/>
    <lineage>
        <taxon>Eukaryota</taxon>
        <taxon>Metazoa</taxon>
        <taxon>Ecdysozoa</taxon>
        <taxon>Arthropoda</taxon>
        <taxon>Chelicerata</taxon>
        <taxon>Arachnida</taxon>
        <taxon>Acari</taxon>
        <taxon>Acariformes</taxon>
        <taxon>Sarcoptiformes</taxon>
        <taxon>Astigmata</taxon>
        <taxon>Psoroptidia</taxon>
        <taxon>Analgoidea</taxon>
        <taxon>Pyroglyphidae</taxon>
        <taxon>Dermatophagoidinae</taxon>
        <taxon>Dermatophagoides</taxon>
    </lineage>
</organism>
<evidence type="ECO:0000313" key="2">
    <source>
        <dbReference type="Proteomes" id="UP000887458"/>
    </source>
</evidence>
<name>A0ABQ8JT47_DERPT</name>